<dbReference type="GeneID" id="18814603"/>
<evidence type="ECO:0000313" key="2">
    <source>
        <dbReference type="EMBL" id="EGO28129.1"/>
    </source>
</evidence>
<feature type="compositionally biased region" description="Low complexity" evidence="1">
    <location>
        <begin position="53"/>
        <end position="65"/>
    </location>
</feature>
<feature type="region of interest" description="Disordered" evidence="1">
    <location>
        <begin position="168"/>
        <end position="226"/>
    </location>
</feature>
<feature type="region of interest" description="Disordered" evidence="1">
    <location>
        <begin position="52"/>
        <end position="82"/>
    </location>
</feature>
<feature type="compositionally biased region" description="Polar residues" evidence="1">
    <location>
        <begin position="215"/>
        <end position="226"/>
    </location>
</feature>
<dbReference type="RefSeq" id="XP_007316220.1">
    <property type="nucleotide sequence ID" value="XM_007316158.1"/>
</dbReference>
<gene>
    <name evidence="2" type="ORF">SERLADRAFT_435899</name>
</gene>
<feature type="compositionally biased region" description="Basic and acidic residues" evidence="1">
    <location>
        <begin position="428"/>
        <end position="442"/>
    </location>
</feature>
<name>F8NPD7_SERL9</name>
<proteinExistence type="predicted"/>
<evidence type="ECO:0000256" key="1">
    <source>
        <dbReference type="SAM" id="MobiDB-lite"/>
    </source>
</evidence>
<feature type="region of interest" description="Disordered" evidence="1">
    <location>
        <begin position="350"/>
        <end position="459"/>
    </location>
</feature>
<dbReference type="Proteomes" id="UP000008064">
    <property type="component" value="Unassembled WGS sequence"/>
</dbReference>
<organism>
    <name type="scientific">Serpula lacrymans var. lacrymans (strain S7.9)</name>
    <name type="common">Dry rot fungus</name>
    <dbReference type="NCBI Taxonomy" id="578457"/>
    <lineage>
        <taxon>Eukaryota</taxon>
        <taxon>Fungi</taxon>
        <taxon>Dikarya</taxon>
        <taxon>Basidiomycota</taxon>
        <taxon>Agaricomycotina</taxon>
        <taxon>Agaricomycetes</taxon>
        <taxon>Agaricomycetidae</taxon>
        <taxon>Boletales</taxon>
        <taxon>Coniophorineae</taxon>
        <taxon>Serpulaceae</taxon>
        <taxon>Serpula</taxon>
    </lineage>
</organism>
<accession>F8NPD7</accession>
<dbReference type="AlphaFoldDB" id="F8NPD7"/>
<reference evidence="2" key="1">
    <citation type="submission" date="2011-04" db="EMBL/GenBank/DDBJ databases">
        <title>Evolution of plant cell wall degrading machinery underlies the functional diversity of forest fungi.</title>
        <authorList>
            <consortium name="US DOE Joint Genome Institute (JGI-PGF)"/>
            <person name="Eastwood D.C."/>
            <person name="Floudas D."/>
            <person name="Binder M."/>
            <person name="Majcherczyk A."/>
            <person name="Schneider P."/>
            <person name="Aerts A."/>
            <person name="Asiegbu F.O."/>
            <person name="Baker S.E."/>
            <person name="Barry K."/>
            <person name="Bendiksby M."/>
            <person name="Blumentritt M."/>
            <person name="Coutinho P.M."/>
            <person name="Cullen D."/>
            <person name="Cullen D."/>
            <person name="Gathman A."/>
            <person name="Goodell B."/>
            <person name="Henrissat B."/>
            <person name="Ihrmark K."/>
            <person name="Kauserud H."/>
            <person name="Kohler A."/>
            <person name="LaButti K."/>
            <person name="Lapidus A."/>
            <person name="Lavin J.L."/>
            <person name="Lee Y.-H."/>
            <person name="Lindquist E."/>
            <person name="Lilly W."/>
            <person name="Lucas S."/>
            <person name="Morin E."/>
            <person name="Murat C."/>
            <person name="Oguiza J.A."/>
            <person name="Park J."/>
            <person name="Pisabarro A.G."/>
            <person name="Riley R."/>
            <person name="Rosling A."/>
            <person name="Salamov A."/>
            <person name="Schmidt O."/>
            <person name="Schmutz J."/>
            <person name="Skrede I."/>
            <person name="Stenlid J."/>
            <person name="Wiebenga A."/>
            <person name="Xie X."/>
            <person name="Kues U."/>
            <person name="Hibbett D.S."/>
            <person name="Hoffmeister D."/>
            <person name="Hogberg N."/>
            <person name="Martin F."/>
            <person name="Grigoriev I.V."/>
            <person name="Watkinson S.C."/>
        </authorList>
    </citation>
    <scope>NUCLEOTIDE SEQUENCE</scope>
    <source>
        <strain evidence="2">S7.9</strain>
    </source>
</reference>
<dbReference type="EMBL" id="GL945431">
    <property type="protein sequence ID" value="EGO28129.1"/>
    <property type="molecule type" value="Genomic_DNA"/>
</dbReference>
<feature type="region of interest" description="Disordered" evidence="1">
    <location>
        <begin position="277"/>
        <end position="328"/>
    </location>
</feature>
<protein>
    <submittedName>
        <fullName evidence="2">Uncharacterized protein</fullName>
    </submittedName>
</protein>
<dbReference type="KEGG" id="sla:SERLADRAFT_435899"/>
<feature type="compositionally biased region" description="Polar residues" evidence="1">
    <location>
        <begin position="377"/>
        <end position="387"/>
    </location>
</feature>
<dbReference type="OrthoDB" id="3246206at2759"/>
<dbReference type="HOGENOM" id="CLU_644316_0_0_1"/>
<feature type="compositionally biased region" description="Acidic residues" evidence="1">
    <location>
        <begin position="393"/>
        <end position="403"/>
    </location>
</feature>
<sequence length="459" mass="49478">MPGPAVYVVAVVVGLGACVMFKDFVYEPHIAPTLERWAQDFVERRRARRQREQVPVSVSVNPGPSTRRARSNDGDSGAEGGSVYELEGLISREVDEWRNKVDRSQNQLRFRNNAASEAERYSFSSNTLDESIASLPYTPIVPTHVVSNDSSPMTATLSDLHDVFVPTTSGEDTTPWDLHIGSSSLSRTVAPSDDHRAQSQPSAVPPPSLMPSVRSPLSQTPVIPSRASTLTPTSAAAQTVLPMGSQPIILSPAPIIASPSAGYPAYVNSPHDNPFESPFDAAVSPSTPRSPGRTFSQSPEILFRSSPSPPLDSLQRTPPQYLGSLSERYPAPVSPPIEIYTPVHSPIELVSPPSTRSGTPPVDIFMPMSPGAETFSDFLSPTMSSVDFLSAAEEWEEDSDDEDLSVRSPSPEASPRHNSNSASLLWSEYHHPSGSDDGHEGSVSEGSETSSWASVPPRR</sequence>
<feature type="compositionally biased region" description="Polar residues" evidence="1">
    <location>
        <begin position="284"/>
        <end position="299"/>
    </location>
</feature>